<dbReference type="EMBL" id="FOZP01000005">
    <property type="protein sequence ID" value="SFS59725.1"/>
    <property type="molecule type" value="Genomic_DNA"/>
</dbReference>
<dbReference type="InterPro" id="IPR011250">
    <property type="entry name" value="OMP/PagP_B-barrel"/>
</dbReference>
<dbReference type="STRING" id="593133.SAMN04488006_2208"/>
<feature type="domain" description="Outer membrane protein beta-barrel" evidence="1">
    <location>
        <begin position="19"/>
        <end position="171"/>
    </location>
</feature>
<dbReference type="AlphaFoldDB" id="A0A1I6R4U3"/>
<evidence type="ECO:0000313" key="2">
    <source>
        <dbReference type="EMBL" id="SFS59725.1"/>
    </source>
</evidence>
<dbReference type="Pfam" id="PF13568">
    <property type="entry name" value="OMP_b-brl_2"/>
    <property type="match status" value="1"/>
</dbReference>
<dbReference type="InterPro" id="IPR025665">
    <property type="entry name" value="Beta-barrel_OMP_2"/>
</dbReference>
<sequence>MKKIVISTIILVVTVTYVFAQNTSNFGVKAGYNLASVTDDSGNETDARSGFHVGLYSENFISENFSIQPEVMYSQQGFKIENNNSTYTLERDYINIPVMFKGYLAKTFFIEAGPQVGFAVSKKETLDTVIGDFENDSEPNSFDWGLNVGTGIKVNAATIGLRYHFGMGDLYEDTDFKNRVFQISVGFDF</sequence>
<protein>
    <submittedName>
        <fullName evidence="2">Outer membrane protein beta-barrel domain-containing protein</fullName>
    </submittedName>
</protein>
<dbReference type="RefSeq" id="WP_090226209.1">
    <property type="nucleotide sequence ID" value="NZ_FOZP01000005.1"/>
</dbReference>
<reference evidence="3" key="1">
    <citation type="submission" date="2016-10" db="EMBL/GenBank/DDBJ databases">
        <authorList>
            <person name="Varghese N."/>
            <person name="Submissions S."/>
        </authorList>
    </citation>
    <scope>NUCLEOTIDE SEQUENCE [LARGE SCALE GENOMIC DNA]</scope>
    <source>
        <strain evidence="3">DSM 24450</strain>
    </source>
</reference>
<dbReference type="Proteomes" id="UP000199312">
    <property type="component" value="Unassembled WGS sequence"/>
</dbReference>
<organism evidence="2 3">
    <name type="scientific">Lutibacter maritimus</name>
    <dbReference type="NCBI Taxonomy" id="593133"/>
    <lineage>
        <taxon>Bacteria</taxon>
        <taxon>Pseudomonadati</taxon>
        <taxon>Bacteroidota</taxon>
        <taxon>Flavobacteriia</taxon>
        <taxon>Flavobacteriales</taxon>
        <taxon>Flavobacteriaceae</taxon>
        <taxon>Lutibacter</taxon>
    </lineage>
</organism>
<proteinExistence type="predicted"/>
<accession>A0A1I6R4U3</accession>
<dbReference type="OrthoDB" id="947434at2"/>
<keyword evidence="3" id="KW-1185">Reference proteome</keyword>
<name>A0A1I6R4U3_9FLAO</name>
<dbReference type="SUPFAM" id="SSF56925">
    <property type="entry name" value="OMPA-like"/>
    <property type="match status" value="1"/>
</dbReference>
<gene>
    <name evidence="2" type="ORF">SAMN04488006_2208</name>
</gene>
<evidence type="ECO:0000259" key="1">
    <source>
        <dbReference type="Pfam" id="PF13568"/>
    </source>
</evidence>
<evidence type="ECO:0000313" key="3">
    <source>
        <dbReference type="Proteomes" id="UP000199312"/>
    </source>
</evidence>